<proteinExistence type="predicted"/>
<dbReference type="Proteomes" id="UP000231450">
    <property type="component" value="Unassembled WGS sequence"/>
</dbReference>
<dbReference type="EMBL" id="PFDW01000012">
    <property type="protein sequence ID" value="PJE58465.1"/>
    <property type="molecule type" value="Genomic_DNA"/>
</dbReference>
<accession>A0A2M8KEX7</accession>
<organism evidence="1 2">
    <name type="scientific">Candidatus Portnoybacteria bacterium CG10_big_fil_rev_8_21_14_0_10_36_7</name>
    <dbReference type="NCBI Taxonomy" id="1974812"/>
    <lineage>
        <taxon>Bacteria</taxon>
        <taxon>Candidatus Portnoyibacteriota</taxon>
    </lineage>
</organism>
<gene>
    <name evidence="1" type="ORF">COU81_00610</name>
</gene>
<reference evidence="2" key="1">
    <citation type="submission" date="2017-09" db="EMBL/GenBank/DDBJ databases">
        <title>Depth-based differentiation of microbial function through sediment-hosted aquifers and enrichment of novel symbionts in the deep terrestrial subsurface.</title>
        <authorList>
            <person name="Probst A.J."/>
            <person name="Ladd B."/>
            <person name="Jarett J.K."/>
            <person name="Geller-Mcgrath D.E."/>
            <person name="Sieber C.M.K."/>
            <person name="Emerson J.B."/>
            <person name="Anantharaman K."/>
            <person name="Thomas B.C."/>
            <person name="Malmstrom R."/>
            <person name="Stieglmeier M."/>
            <person name="Klingl A."/>
            <person name="Woyke T."/>
            <person name="Ryan C.M."/>
            <person name="Banfield J.F."/>
        </authorList>
    </citation>
    <scope>NUCLEOTIDE SEQUENCE [LARGE SCALE GENOMIC DNA]</scope>
</reference>
<name>A0A2M8KEX7_9BACT</name>
<dbReference type="AlphaFoldDB" id="A0A2M8KEX7"/>
<comment type="caution">
    <text evidence="1">The sequence shown here is derived from an EMBL/GenBank/DDBJ whole genome shotgun (WGS) entry which is preliminary data.</text>
</comment>
<protein>
    <submittedName>
        <fullName evidence="1">Uncharacterized protein</fullName>
    </submittedName>
</protein>
<evidence type="ECO:0000313" key="1">
    <source>
        <dbReference type="EMBL" id="PJE58465.1"/>
    </source>
</evidence>
<sequence length="103" mass="12084">MKARLLGHVLLLFPPDKKENGDIALIDVEIKNGGMIGKMFKEFNYEVRKNVIDVFIIEIPKWLKEKFVVKKNYAKARISEFYAKKEGSEPIIYGYVLEIYPRF</sequence>
<evidence type="ECO:0000313" key="2">
    <source>
        <dbReference type="Proteomes" id="UP000231450"/>
    </source>
</evidence>